<dbReference type="EMBL" id="MU273687">
    <property type="protein sequence ID" value="KAI0029266.1"/>
    <property type="molecule type" value="Genomic_DNA"/>
</dbReference>
<keyword evidence="1" id="KW-0808">Transferase</keyword>
<comment type="caution">
    <text evidence="1">The sequence shown here is derived from an EMBL/GenBank/DDBJ whole genome shotgun (WGS) entry which is preliminary data.</text>
</comment>
<keyword evidence="2" id="KW-1185">Reference proteome</keyword>
<reference evidence="1" key="1">
    <citation type="submission" date="2021-02" db="EMBL/GenBank/DDBJ databases">
        <authorList>
            <consortium name="DOE Joint Genome Institute"/>
            <person name="Ahrendt S."/>
            <person name="Looney B.P."/>
            <person name="Miyauchi S."/>
            <person name="Morin E."/>
            <person name="Drula E."/>
            <person name="Courty P.E."/>
            <person name="Chicoki N."/>
            <person name="Fauchery L."/>
            <person name="Kohler A."/>
            <person name="Kuo A."/>
            <person name="Labutti K."/>
            <person name="Pangilinan J."/>
            <person name="Lipzen A."/>
            <person name="Riley R."/>
            <person name="Andreopoulos W."/>
            <person name="He G."/>
            <person name="Johnson J."/>
            <person name="Barry K.W."/>
            <person name="Grigoriev I.V."/>
            <person name="Nagy L."/>
            <person name="Hibbett D."/>
            <person name="Henrissat B."/>
            <person name="Matheny P.B."/>
            <person name="Labbe J."/>
            <person name="Martin F."/>
        </authorList>
    </citation>
    <scope>NUCLEOTIDE SEQUENCE</scope>
    <source>
        <strain evidence="1">EC-137</strain>
    </source>
</reference>
<protein>
    <submittedName>
        <fullName evidence="1">Pyridoxal phosphate-dependent transferase</fullName>
    </submittedName>
</protein>
<name>A0ACB8QCC0_9AGAM</name>
<proteinExistence type="predicted"/>
<feature type="non-terminal residue" evidence="1">
    <location>
        <position position="1"/>
    </location>
</feature>
<organism evidence="1 2">
    <name type="scientific">Vararia minispora EC-137</name>
    <dbReference type="NCBI Taxonomy" id="1314806"/>
    <lineage>
        <taxon>Eukaryota</taxon>
        <taxon>Fungi</taxon>
        <taxon>Dikarya</taxon>
        <taxon>Basidiomycota</taxon>
        <taxon>Agaricomycotina</taxon>
        <taxon>Agaricomycetes</taxon>
        <taxon>Russulales</taxon>
        <taxon>Lachnocladiaceae</taxon>
        <taxon>Vararia</taxon>
    </lineage>
</organism>
<gene>
    <name evidence="1" type="ORF">K488DRAFT_56754</name>
</gene>
<accession>A0ACB8QCC0</accession>
<reference evidence="1" key="2">
    <citation type="journal article" date="2022" name="New Phytol.">
        <title>Evolutionary transition to the ectomycorrhizal habit in the genomes of a hyperdiverse lineage of mushroom-forming fungi.</title>
        <authorList>
            <person name="Looney B."/>
            <person name="Miyauchi S."/>
            <person name="Morin E."/>
            <person name="Drula E."/>
            <person name="Courty P.E."/>
            <person name="Kohler A."/>
            <person name="Kuo A."/>
            <person name="LaButti K."/>
            <person name="Pangilinan J."/>
            <person name="Lipzen A."/>
            <person name="Riley R."/>
            <person name="Andreopoulos W."/>
            <person name="He G."/>
            <person name="Johnson J."/>
            <person name="Nolan M."/>
            <person name="Tritt A."/>
            <person name="Barry K.W."/>
            <person name="Grigoriev I.V."/>
            <person name="Nagy L.G."/>
            <person name="Hibbett D."/>
            <person name="Henrissat B."/>
            <person name="Matheny P.B."/>
            <person name="Labbe J."/>
            <person name="Martin F.M."/>
        </authorList>
    </citation>
    <scope>NUCLEOTIDE SEQUENCE</scope>
    <source>
        <strain evidence="1">EC-137</strain>
    </source>
</reference>
<sequence length="429" mass="48167">ASGLPELCSLFREISSSFFTPAHDRWAVCPTMGNTDAWYKLCTLLCDPGDCILVEEYTYPAVLASSYPRDILPIAVPMDSQGMSPEHLTAILSEWCDRGTLRRPRLVYTVPIGQNPTGSVMGVQRKKDLLAVCAEYDLMLVEDDPYHFLNYSGNDISLYDSIKDEPFERLACVPSVSRSLELDPSFLKFDTNGRVIRLDSFSKTVAPGCRLGWITAEKAIVDRFMLLTEVSTQAPSGMSQALVLSLLSQRGMTGYLAWTQELRNVYLFRRDVLMRAISTGLAITVARNVCRKIWTVSAHRLSLFEFVPPLGGMFLWIKIHYFNHPTYEGKLHSGQSIDEVIQDLSQELWDLLAEGGVLVTQGSVFAPQAVLAQGSARLVTLARPSGCHYFRLSFSSTEVSASCFCERRSYAQCYRLTTWRKRATCFYKS</sequence>
<evidence type="ECO:0000313" key="1">
    <source>
        <dbReference type="EMBL" id="KAI0029266.1"/>
    </source>
</evidence>
<evidence type="ECO:0000313" key="2">
    <source>
        <dbReference type="Proteomes" id="UP000814128"/>
    </source>
</evidence>
<dbReference type="Proteomes" id="UP000814128">
    <property type="component" value="Unassembled WGS sequence"/>
</dbReference>